<reference evidence="3 4" key="1">
    <citation type="submission" date="2019-02" db="EMBL/GenBank/DDBJ databases">
        <title>Genome sequencing of the rare red list fungi Phlebia centrifuga.</title>
        <authorList>
            <person name="Buettner E."/>
            <person name="Kellner H."/>
        </authorList>
    </citation>
    <scope>NUCLEOTIDE SEQUENCE [LARGE SCALE GENOMIC DNA]</scope>
    <source>
        <strain evidence="3 4">DSM 108282</strain>
    </source>
</reference>
<keyword evidence="4" id="KW-1185">Reference proteome</keyword>
<protein>
    <recommendedName>
        <fullName evidence="2">DUF6534 domain-containing protein</fullName>
    </recommendedName>
</protein>
<accession>A0A4S4KHG9</accession>
<gene>
    <name evidence="3" type="ORF">EW026_g4439</name>
</gene>
<feature type="transmembrane region" description="Helical" evidence="1">
    <location>
        <begin position="109"/>
        <end position="131"/>
    </location>
</feature>
<dbReference type="EMBL" id="SGPJ01000159">
    <property type="protein sequence ID" value="THG97603.1"/>
    <property type="molecule type" value="Genomic_DNA"/>
</dbReference>
<proteinExistence type="predicted"/>
<sequence length="254" mass="27785">MSTVIALLNDALVVAFLGNILAAILQTYLYYRCNLDGKVLKGLVFALWVLDGLHLALITHAIYICAIADFGNYAALLQAHILTGSISDLIVRSIFVYRIWRLGGSRFNFILTPAIVSLSLLPIPGSIVIIVECVLNDTFAQMSRFAWAFYIAVAGALVADVIFSSTLCVMLAKRRTGIKWTDSIVHTLMLYSISTCAFTTFCEGAVIITVSHVKSMDACKAETYYSMQFGHTILCILVPISLCQNCSSTPYSLA</sequence>
<feature type="transmembrane region" description="Helical" evidence="1">
    <location>
        <begin position="43"/>
        <end position="63"/>
    </location>
</feature>
<feature type="transmembrane region" description="Helical" evidence="1">
    <location>
        <begin position="184"/>
        <end position="210"/>
    </location>
</feature>
<keyword evidence="1" id="KW-0472">Membrane</keyword>
<evidence type="ECO:0000259" key="2">
    <source>
        <dbReference type="Pfam" id="PF20152"/>
    </source>
</evidence>
<feature type="transmembrane region" description="Helical" evidence="1">
    <location>
        <begin position="12"/>
        <end position="31"/>
    </location>
</feature>
<feature type="transmembrane region" description="Helical" evidence="1">
    <location>
        <begin position="147"/>
        <end position="172"/>
    </location>
</feature>
<dbReference type="InterPro" id="IPR045339">
    <property type="entry name" value="DUF6534"/>
</dbReference>
<keyword evidence="1" id="KW-1133">Transmembrane helix</keyword>
<name>A0A4S4KHG9_9APHY</name>
<dbReference type="Pfam" id="PF20152">
    <property type="entry name" value="DUF6534"/>
    <property type="match status" value="1"/>
</dbReference>
<feature type="transmembrane region" description="Helical" evidence="1">
    <location>
        <begin position="75"/>
        <end position="97"/>
    </location>
</feature>
<feature type="domain" description="DUF6534" evidence="2">
    <location>
        <begin position="156"/>
        <end position="237"/>
    </location>
</feature>
<organism evidence="3 4">
    <name type="scientific">Hermanssonia centrifuga</name>
    <dbReference type="NCBI Taxonomy" id="98765"/>
    <lineage>
        <taxon>Eukaryota</taxon>
        <taxon>Fungi</taxon>
        <taxon>Dikarya</taxon>
        <taxon>Basidiomycota</taxon>
        <taxon>Agaricomycotina</taxon>
        <taxon>Agaricomycetes</taxon>
        <taxon>Polyporales</taxon>
        <taxon>Meruliaceae</taxon>
        <taxon>Hermanssonia</taxon>
    </lineage>
</organism>
<dbReference type="PANTHER" id="PTHR40465">
    <property type="entry name" value="CHROMOSOME 1, WHOLE GENOME SHOTGUN SEQUENCE"/>
    <property type="match status" value="1"/>
</dbReference>
<evidence type="ECO:0000256" key="1">
    <source>
        <dbReference type="SAM" id="Phobius"/>
    </source>
</evidence>
<dbReference type="Proteomes" id="UP000309038">
    <property type="component" value="Unassembled WGS sequence"/>
</dbReference>
<dbReference type="PANTHER" id="PTHR40465:SF1">
    <property type="entry name" value="DUF6534 DOMAIN-CONTAINING PROTEIN"/>
    <property type="match status" value="1"/>
</dbReference>
<keyword evidence="1" id="KW-0812">Transmembrane</keyword>
<comment type="caution">
    <text evidence="3">The sequence shown here is derived from an EMBL/GenBank/DDBJ whole genome shotgun (WGS) entry which is preliminary data.</text>
</comment>
<evidence type="ECO:0000313" key="3">
    <source>
        <dbReference type="EMBL" id="THG97603.1"/>
    </source>
</evidence>
<evidence type="ECO:0000313" key="4">
    <source>
        <dbReference type="Proteomes" id="UP000309038"/>
    </source>
</evidence>
<dbReference type="AlphaFoldDB" id="A0A4S4KHG9"/>